<dbReference type="CDD" id="cd06171">
    <property type="entry name" value="Sigma70_r4"/>
    <property type="match status" value="1"/>
</dbReference>
<dbReference type="PANTHER" id="PTHR43133:SF46">
    <property type="entry name" value="RNA POLYMERASE SIGMA-70 FACTOR ECF SUBFAMILY"/>
    <property type="match status" value="1"/>
</dbReference>
<feature type="transmembrane region" description="Helical" evidence="5">
    <location>
        <begin position="171"/>
        <end position="191"/>
    </location>
</feature>
<dbReference type="SUPFAM" id="SSF88946">
    <property type="entry name" value="Sigma2 domain of RNA polymerase sigma factors"/>
    <property type="match status" value="1"/>
</dbReference>
<evidence type="ECO:0000256" key="5">
    <source>
        <dbReference type="SAM" id="Phobius"/>
    </source>
</evidence>
<dbReference type="Pfam" id="PF08281">
    <property type="entry name" value="Sigma70_r4_2"/>
    <property type="match status" value="1"/>
</dbReference>
<keyword evidence="2" id="KW-0805">Transcription regulation</keyword>
<keyword evidence="4" id="KW-0804">Transcription</keyword>
<dbReference type="InterPro" id="IPR039425">
    <property type="entry name" value="RNA_pol_sigma-70-like"/>
</dbReference>
<dbReference type="InterPro" id="IPR013324">
    <property type="entry name" value="RNA_pol_sigma_r3/r4-like"/>
</dbReference>
<feature type="domain" description="RNA polymerase sigma factor 70 region 4 type 2" evidence="7">
    <location>
        <begin position="125"/>
        <end position="170"/>
    </location>
</feature>
<feature type="domain" description="RNA polymerase sigma-70 region 2" evidence="6">
    <location>
        <begin position="28"/>
        <end position="94"/>
    </location>
</feature>
<proteinExistence type="inferred from homology"/>
<evidence type="ECO:0000313" key="8">
    <source>
        <dbReference type="EMBL" id="WZN43294.1"/>
    </source>
</evidence>
<dbReference type="PANTHER" id="PTHR43133">
    <property type="entry name" value="RNA POLYMERASE ECF-TYPE SIGMA FACTO"/>
    <property type="match status" value="1"/>
</dbReference>
<dbReference type="SUPFAM" id="SSF88659">
    <property type="entry name" value="Sigma3 and sigma4 domains of RNA polymerase sigma factors"/>
    <property type="match status" value="1"/>
</dbReference>
<dbReference type="Gene3D" id="1.10.1740.10">
    <property type="match status" value="1"/>
</dbReference>
<evidence type="ECO:0000256" key="1">
    <source>
        <dbReference type="ARBA" id="ARBA00010641"/>
    </source>
</evidence>
<comment type="similarity">
    <text evidence="1">Belongs to the sigma-70 factor family. ECF subfamily.</text>
</comment>
<organism evidence="8 9">
    <name type="scientific">Chitinophaga pollutisoli</name>
    <dbReference type="NCBI Taxonomy" id="3133966"/>
    <lineage>
        <taxon>Bacteria</taxon>
        <taxon>Pseudomonadati</taxon>
        <taxon>Bacteroidota</taxon>
        <taxon>Chitinophagia</taxon>
        <taxon>Chitinophagales</taxon>
        <taxon>Chitinophagaceae</taxon>
        <taxon>Chitinophaga</taxon>
    </lineage>
</organism>
<evidence type="ECO:0000256" key="3">
    <source>
        <dbReference type="ARBA" id="ARBA00023082"/>
    </source>
</evidence>
<gene>
    <name evidence="8" type="ORF">WJU16_09655</name>
</gene>
<evidence type="ECO:0000256" key="2">
    <source>
        <dbReference type="ARBA" id="ARBA00023015"/>
    </source>
</evidence>
<accession>A0ABZ2YX87</accession>
<dbReference type="EMBL" id="CP149822">
    <property type="protein sequence ID" value="WZN43294.1"/>
    <property type="molecule type" value="Genomic_DNA"/>
</dbReference>
<dbReference type="Gene3D" id="1.10.10.10">
    <property type="entry name" value="Winged helix-like DNA-binding domain superfamily/Winged helix DNA-binding domain"/>
    <property type="match status" value="1"/>
</dbReference>
<dbReference type="InterPro" id="IPR036388">
    <property type="entry name" value="WH-like_DNA-bd_sf"/>
</dbReference>
<dbReference type="InterPro" id="IPR013325">
    <property type="entry name" value="RNA_pol_sigma_r2"/>
</dbReference>
<keyword evidence="9" id="KW-1185">Reference proteome</keyword>
<reference evidence="9" key="1">
    <citation type="submission" date="2024-03" db="EMBL/GenBank/DDBJ databases">
        <title>Chitinophaga horti sp. nov., isolated from garden soil.</title>
        <authorList>
            <person name="Lee D.S."/>
            <person name="Han D.M."/>
            <person name="Baek J.H."/>
            <person name="Choi D.G."/>
            <person name="Jeon J.H."/>
            <person name="Jeon C.O."/>
        </authorList>
    </citation>
    <scope>NUCLEOTIDE SEQUENCE [LARGE SCALE GENOMIC DNA]</scope>
    <source>
        <strain evidence="9">GPA1</strain>
    </source>
</reference>
<dbReference type="InterPro" id="IPR013249">
    <property type="entry name" value="RNA_pol_sigma70_r4_t2"/>
</dbReference>
<evidence type="ECO:0000259" key="7">
    <source>
        <dbReference type="Pfam" id="PF08281"/>
    </source>
</evidence>
<evidence type="ECO:0000259" key="6">
    <source>
        <dbReference type="Pfam" id="PF04542"/>
    </source>
</evidence>
<keyword evidence="3" id="KW-0731">Sigma factor</keyword>
<dbReference type="InterPro" id="IPR007627">
    <property type="entry name" value="RNA_pol_sigma70_r2"/>
</dbReference>
<dbReference type="Pfam" id="PF04542">
    <property type="entry name" value="Sigma70_r2"/>
    <property type="match status" value="1"/>
</dbReference>
<name>A0ABZ2YX87_9BACT</name>
<dbReference type="Proteomes" id="UP001485459">
    <property type="component" value="Chromosome"/>
</dbReference>
<keyword evidence="5" id="KW-1133">Transmembrane helix</keyword>
<keyword evidence="5" id="KW-0472">Membrane</keyword>
<dbReference type="NCBIfam" id="TIGR02937">
    <property type="entry name" value="sigma70-ECF"/>
    <property type="match status" value="1"/>
</dbReference>
<dbReference type="RefSeq" id="WP_341838110.1">
    <property type="nucleotide sequence ID" value="NZ_CP149822.1"/>
</dbReference>
<protein>
    <submittedName>
        <fullName evidence="8">Sigma-70 family RNA polymerase sigma factor</fullName>
    </submittedName>
</protein>
<evidence type="ECO:0000313" key="9">
    <source>
        <dbReference type="Proteomes" id="UP001485459"/>
    </source>
</evidence>
<dbReference type="InterPro" id="IPR014284">
    <property type="entry name" value="RNA_pol_sigma-70_dom"/>
</dbReference>
<evidence type="ECO:0000256" key="4">
    <source>
        <dbReference type="ARBA" id="ARBA00023163"/>
    </source>
</evidence>
<keyword evidence="5" id="KW-0812">Transmembrane</keyword>
<sequence length="193" mass="22625">MIKQYNKAEDMMLLAEIRDGNSSAFDALYDKYWELVYAAAYKRLKDAVYAKDITQDIFLQLWLRREELDIDNLASYLFIAVRNNVFKWLDKTQRYIPMPELLADLDKAMDQADAELLKKELMVKYEAVVDTLTPGQREIFRLRYHDDLSTNEIANRLNISRKTVQNQLRKSVVILRSSLGSVAFLLVLLHLEK</sequence>